<dbReference type="Gene3D" id="1.10.238.10">
    <property type="entry name" value="EF-hand"/>
    <property type="match status" value="1"/>
</dbReference>
<evidence type="ECO:0000256" key="1">
    <source>
        <dbReference type="ARBA" id="ARBA00022837"/>
    </source>
</evidence>
<comment type="caution">
    <text evidence="4">The sequence shown here is derived from an EMBL/GenBank/DDBJ whole genome shotgun (WGS) entry which is preliminary data.</text>
</comment>
<proteinExistence type="predicted"/>
<dbReference type="OrthoDB" id="10257668at2759"/>
<accession>A0A132NSQ8</accession>
<dbReference type="InterPro" id="IPR018247">
    <property type="entry name" value="EF_Hand_1_Ca_BS"/>
</dbReference>
<dbReference type="InterPro" id="IPR002048">
    <property type="entry name" value="EF_hand_dom"/>
</dbReference>
<keyword evidence="1" id="KW-0106">Calcium</keyword>
<name>A0A132NSQ8_GIAIN</name>
<feature type="domain" description="EF-hand" evidence="3">
    <location>
        <begin position="36"/>
        <end position="71"/>
    </location>
</feature>
<protein>
    <recommendedName>
        <fullName evidence="3">EF-hand domain-containing protein</fullName>
    </recommendedName>
</protein>
<dbReference type="GO" id="GO:0005509">
    <property type="term" value="F:calcium ion binding"/>
    <property type="evidence" value="ECO:0007669"/>
    <property type="project" value="InterPro"/>
</dbReference>
<dbReference type="SMART" id="SM00054">
    <property type="entry name" value="EFh"/>
    <property type="match status" value="1"/>
</dbReference>
<evidence type="ECO:0000313" key="5">
    <source>
        <dbReference type="Proteomes" id="UP000070089"/>
    </source>
</evidence>
<dbReference type="AlphaFoldDB" id="A0A132NSQ8"/>
<feature type="region of interest" description="Disordered" evidence="2">
    <location>
        <begin position="1"/>
        <end position="32"/>
    </location>
</feature>
<evidence type="ECO:0000259" key="3">
    <source>
        <dbReference type="PROSITE" id="PS50222"/>
    </source>
</evidence>
<dbReference type="PROSITE" id="PS50222">
    <property type="entry name" value="EF_HAND_2"/>
    <property type="match status" value="1"/>
</dbReference>
<dbReference type="PROSITE" id="PS00018">
    <property type="entry name" value="EF_HAND_1"/>
    <property type="match status" value="1"/>
</dbReference>
<gene>
    <name evidence="4" type="ORF">QR46_2943</name>
</gene>
<sequence>MIKPFRSQNRKSKMPKGKKSSKGKKKLSPEEIAAQEIQQEIQPIFELYDADRDGFLSIKEFPYFMKAVCSPLPPELEERIESTFTAIDIAIATEFVREVRENMHIADRMKEEFFSILNLSEVRTGPIQEIKTLNSILCVGEFKVAPKEIKWLLKHVQKNMAQDLQRQMIGEGKSQEEIKIAMDAVYKSDKTDIREIIKVMNFSIQTGTCLLPEEEKERKRKEEAAAKKKAEREKELKERQKK</sequence>
<dbReference type="VEuPathDB" id="GiardiaDB:QR46_2943"/>
<dbReference type="InterPro" id="IPR011992">
    <property type="entry name" value="EF-hand-dom_pair"/>
</dbReference>
<dbReference type="SUPFAM" id="SSF47473">
    <property type="entry name" value="EF-hand"/>
    <property type="match status" value="1"/>
</dbReference>
<evidence type="ECO:0000256" key="2">
    <source>
        <dbReference type="SAM" id="MobiDB-lite"/>
    </source>
</evidence>
<dbReference type="EMBL" id="JXTI01000085">
    <property type="protein sequence ID" value="KWX13070.1"/>
    <property type="molecule type" value="Genomic_DNA"/>
</dbReference>
<dbReference type="Proteomes" id="UP000070089">
    <property type="component" value="Unassembled WGS sequence"/>
</dbReference>
<feature type="region of interest" description="Disordered" evidence="2">
    <location>
        <begin position="213"/>
        <end position="242"/>
    </location>
</feature>
<evidence type="ECO:0000313" key="4">
    <source>
        <dbReference type="EMBL" id="KWX13070.1"/>
    </source>
</evidence>
<feature type="compositionally biased region" description="Basic residues" evidence="2">
    <location>
        <begin position="8"/>
        <end position="26"/>
    </location>
</feature>
<organism evidence="4 5">
    <name type="scientific">Giardia duodenalis assemblage B</name>
    <dbReference type="NCBI Taxonomy" id="1394984"/>
    <lineage>
        <taxon>Eukaryota</taxon>
        <taxon>Metamonada</taxon>
        <taxon>Diplomonadida</taxon>
        <taxon>Hexamitidae</taxon>
        <taxon>Giardiinae</taxon>
        <taxon>Giardia</taxon>
    </lineage>
</organism>
<reference evidence="4 5" key="1">
    <citation type="journal article" date="2015" name="Mol. Biochem. Parasitol.">
        <title>Identification of polymorphic genes for use in assemblage B genotyping assays through comparative genomics of multiple assemblage B Giardia duodenalis isolates.</title>
        <authorList>
            <person name="Wielinga C."/>
            <person name="Thompson R.C."/>
            <person name="Monis P."/>
            <person name="Ryan U."/>
        </authorList>
    </citation>
    <scope>NUCLEOTIDE SEQUENCE [LARGE SCALE GENOMIC DNA]</scope>
    <source>
        <strain evidence="4 5">BAH15c1</strain>
    </source>
</reference>